<dbReference type="InParanoid" id="A0A165PW62"/>
<dbReference type="InterPro" id="IPR007934">
    <property type="entry name" value="AbfB_ABD"/>
</dbReference>
<evidence type="ECO:0000313" key="6">
    <source>
        <dbReference type="Proteomes" id="UP000077266"/>
    </source>
</evidence>
<feature type="signal peptide" evidence="3">
    <location>
        <begin position="1"/>
        <end position="18"/>
    </location>
</feature>
<protein>
    <recommendedName>
        <fullName evidence="2">non-reducing end alpha-L-arabinofuranosidase</fullName>
        <ecNumber evidence="2">3.2.1.55</ecNumber>
    </recommendedName>
</protein>
<dbReference type="InterPro" id="IPR023296">
    <property type="entry name" value="Glyco_hydro_beta-prop_sf"/>
</dbReference>
<gene>
    <name evidence="5" type="ORF">EXIGLDRAFT_703519</name>
</gene>
<dbReference type="Gene3D" id="2.80.10.50">
    <property type="match status" value="1"/>
</dbReference>
<evidence type="ECO:0000256" key="1">
    <source>
        <dbReference type="ARBA" id="ARBA00001462"/>
    </source>
</evidence>
<evidence type="ECO:0000259" key="4">
    <source>
        <dbReference type="Pfam" id="PF05270"/>
    </source>
</evidence>
<dbReference type="SUPFAM" id="SSF75005">
    <property type="entry name" value="Arabinanase/levansucrase/invertase"/>
    <property type="match status" value="2"/>
</dbReference>
<dbReference type="GO" id="GO:0046556">
    <property type="term" value="F:alpha-L-arabinofuranosidase activity"/>
    <property type="evidence" value="ECO:0007669"/>
    <property type="project" value="UniProtKB-EC"/>
</dbReference>
<accession>A0A165PW62</accession>
<dbReference type="GO" id="GO:0046373">
    <property type="term" value="P:L-arabinose metabolic process"/>
    <property type="evidence" value="ECO:0007669"/>
    <property type="project" value="InterPro"/>
</dbReference>
<dbReference type="Proteomes" id="UP000077266">
    <property type="component" value="Unassembled WGS sequence"/>
</dbReference>
<dbReference type="CDD" id="cd08983">
    <property type="entry name" value="GH43_Bt3655-like"/>
    <property type="match status" value="1"/>
</dbReference>
<proteinExistence type="predicted"/>
<dbReference type="Pfam" id="PF05270">
    <property type="entry name" value="AbfB"/>
    <property type="match status" value="1"/>
</dbReference>
<organism evidence="5 6">
    <name type="scientific">Exidia glandulosa HHB12029</name>
    <dbReference type="NCBI Taxonomy" id="1314781"/>
    <lineage>
        <taxon>Eukaryota</taxon>
        <taxon>Fungi</taxon>
        <taxon>Dikarya</taxon>
        <taxon>Basidiomycota</taxon>
        <taxon>Agaricomycotina</taxon>
        <taxon>Agaricomycetes</taxon>
        <taxon>Auriculariales</taxon>
        <taxon>Exidiaceae</taxon>
        <taxon>Exidia</taxon>
    </lineage>
</organism>
<comment type="catalytic activity">
    <reaction evidence="1">
        <text>Hydrolysis of terminal non-reducing alpha-L-arabinofuranoside residues in alpha-L-arabinosides.</text>
        <dbReference type="EC" id="3.2.1.55"/>
    </reaction>
</comment>
<keyword evidence="3" id="KW-0732">Signal</keyword>
<dbReference type="Gene3D" id="2.115.10.20">
    <property type="entry name" value="Glycosyl hydrolase domain, family 43"/>
    <property type="match status" value="1"/>
</dbReference>
<sequence>MRFATAVFALSWALSALAQTYSGYAVVYFTESPSGTANDYNLHLGVSSDGLEWMPLNQGNSVATPTSGSKGLRDPFVLRKQSGGFVVLATDLNGQDWNYQSQYLHAWDSTDLRSFTNYRLIKVHSLATHAWAPEAFYDASRGQYAIVFSAVNDSGHNVLMVSYTTDFKTATEAVVFFNPGYDAIDGSFISASGVNYLYYKAQTNSTLMGAKSSSLGANTFSIYTGSITPGRGVEAAELVKSNTANTWYLWGDTWSPNGRFFAWSTSSLSSPSWTALNDRVYTQPLNSKHAGYVPITAAELSAMKSQWGTPSWNRIKSYNYPARYWRHSNFTGRIDEYPFDPFQDQQWTVVAGLANSSAVSFRSVNYPTYYLRHSNFTLLLQANDGSSTYNADATFSKVAGLADSAYTSFQSFNYPTRYIRHSNFSLRIDEIASSSSATDKQDATFKAVACPMLDTPHSPYDGTWFGSLLYMISPMPFLLNLRFVVLPMLLQVKCARATLVESAMFSYELKVSLRGLKRHVENLNRLSNIPEWGSPNLNLEQHPVTYEVEHGAT</sequence>
<dbReference type="OrthoDB" id="19657at2759"/>
<dbReference type="EC" id="3.2.1.55" evidence="2"/>
<dbReference type="SUPFAM" id="SSF110221">
    <property type="entry name" value="AbfB domain"/>
    <property type="match status" value="1"/>
</dbReference>
<evidence type="ECO:0000256" key="2">
    <source>
        <dbReference type="ARBA" id="ARBA00012670"/>
    </source>
</evidence>
<dbReference type="EMBL" id="KV425886">
    <property type="protein sequence ID" value="KZW02748.1"/>
    <property type="molecule type" value="Genomic_DNA"/>
</dbReference>
<dbReference type="STRING" id="1314781.A0A165PW62"/>
<evidence type="ECO:0000313" key="5">
    <source>
        <dbReference type="EMBL" id="KZW02748.1"/>
    </source>
</evidence>
<dbReference type="InterPro" id="IPR036195">
    <property type="entry name" value="AbfB_ABD_sf"/>
</dbReference>
<dbReference type="CDD" id="cd23399">
    <property type="entry name" value="beta-trefoil_ABD_ABFB"/>
    <property type="match status" value="1"/>
</dbReference>
<keyword evidence="6" id="KW-1185">Reference proteome</keyword>
<dbReference type="AlphaFoldDB" id="A0A165PW62"/>
<evidence type="ECO:0000256" key="3">
    <source>
        <dbReference type="SAM" id="SignalP"/>
    </source>
</evidence>
<reference evidence="5 6" key="1">
    <citation type="journal article" date="2016" name="Mol. Biol. Evol.">
        <title>Comparative Genomics of Early-Diverging Mushroom-Forming Fungi Provides Insights into the Origins of Lignocellulose Decay Capabilities.</title>
        <authorList>
            <person name="Nagy L.G."/>
            <person name="Riley R."/>
            <person name="Tritt A."/>
            <person name="Adam C."/>
            <person name="Daum C."/>
            <person name="Floudas D."/>
            <person name="Sun H."/>
            <person name="Yadav J.S."/>
            <person name="Pangilinan J."/>
            <person name="Larsson K.H."/>
            <person name="Matsuura K."/>
            <person name="Barry K."/>
            <person name="Labutti K."/>
            <person name="Kuo R."/>
            <person name="Ohm R.A."/>
            <person name="Bhattacharya S.S."/>
            <person name="Shirouzu T."/>
            <person name="Yoshinaga Y."/>
            <person name="Martin F.M."/>
            <person name="Grigoriev I.V."/>
            <person name="Hibbett D.S."/>
        </authorList>
    </citation>
    <scope>NUCLEOTIDE SEQUENCE [LARGE SCALE GENOMIC DNA]</scope>
    <source>
        <strain evidence="5 6">HHB12029</strain>
    </source>
</reference>
<name>A0A165PW62_EXIGL</name>
<feature type="chain" id="PRO_5007864406" description="non-reducing end alpha-L-arabinofuranosidase" evidence="3">
    <location>
        <begin position="19"/>
        <end position="553"/>
    </location>
</feature>
<feature type="domain" description="Alpha-L-arabinofuranosidase B arabinose-binding" evidence="4">
    <location>
        <begin position="314"/>
        <end position="446"/>
    </location>
</feature>